<name>A0A1Z1MC21_9FLOR</name>
<accession>A0A1Z1MC21</accession>
<geneLocation type="chloroplast" evidence="1"/>
<reference evidence="1" key="1">
    <citation type="journal article" date="2017" name="J. Phycol.">
        <title>Analysis of chloroplast genomes and a supermatrix inform reclassification of the Rhodomelaceae (Rhodophyta).</title>
        <authorList>
            <person name="Diaz-Tapia P."/>
            <person name="Maggs C.A."/>
            <person name="West J.A."/>
            <person name="Verbruggen H."/>
        </authorList>
    </citation>
    <scope>NUCLEOTIDE SEQUENCE</scope>
    <source>
        <strain evidence="1">PD547</strain>
    </source>
</reference>
<keyword evidence="1" id="KW-0934">Plastid</keyword>
<dbReference type="InterPro" id="IPR012675">
    <property type="entry name" value="Beta-grasp_dom_sf"/>
</dbReference>
<dbReference type="InterPro" id="IPR010035">
    <property type="entry name" value="Thi_S"/>
</dbReference>
<proteinExistence type="predicted"/>
<organism evidence="1">
    <name type="scientific">Polysiphonia elongata</name>
    <dbReference type="NCBI Taxonomy" id="159753"/>
    <lineage>
        <taxon>Eukaryota</taxon>
        <taxon>Rhodophyta</taxon>
        <taxon>Florideophyceae</taxon>
        <taxon>Rhodymeniophycidae</taxon>
        <taxon>Ceramiales</taxon>
        <taxon>Rhodomelaceae</taxon>
        <taxon>Polysiphonioideae</taxon>
        <taxon>Polysiphonia</taxon>
    </lineage>
</organism>
<evidence type="ECO:0000313" key="1">
    <source>
        <dbReference type="EMBL" id="ARW63412.1"/>
    </source>
</evidence>
<dbReference type="NCBIfam" id="TIGR01683">
    <property type="entry name" value="thiS"/>
    <property type="match status" value="1"/>
</dbReference>
<dbReference type="SUPFAM" id="SSF54285">
    <property type="entry name" value="MoaD/ThiS"/>
    <property type="match status" value="1"/>
</dbReference>
<dbReference type="InterPro" id="IPR003749">
    <property type="entry name" value="ThiS/MoaD-like"/>
</dbReference>
<gene>
    <name evidence="1" type="primary">thiS</name>
</gene>
<keyword evidence="1" id="KW-0150">Chloroplast</keyword>
<dbReference type="AlphaFoldDB" id="A0A1Z1MC21"/>
<dbReference type="PANTHER" id="PTHR34472:SF1">
    <property type="entry name" value="SULFUR CARRIER PROTEIN THIS"/>
    <property type="match status" value="1"/>
</dbReference>
<dbReference type="Pfam" id="PF02597">
    <property type="entry name" value="ThiS"/>
    <property type="match status" value="1"/>
</dbReference>
<sequence>MQNYLTIFINGDPFNCDSSMSLFDILNYLSIDMNFVIIEYNHSIVDKQNFNSLYLRNNDSIEVISIVGGG</sequence>
<dbReference type="Gene3D" id="3.10.20.30">
    <property type="match status" value="1"/>
</dbReference>
<dbReference type="GeneID" id="33356775"/>
<dbReference type="RefSeq" id="YP_009394850.1">
    <property type="nucleotide sequence ID" value="NC_035274.1"/>
</dbReference>
<dbReference type="CDD" id="cd00565">
    <property type="entry name" value="Ubl_ThiS"/>
    <property type="match status" value="1"/>
</dbReference>
<dbReference type="EMBL" id="MF101427">
    <property type="protein sequence ID" value="ARW63412.1"/>
    <property type="molecule type" value="Genomic_DNA"/>
</dbReference>
<dbReference type="PANTHER" id="PTHR34472">
    <property type="entry name" value="SULFUR CARRIER PROTEIN THIS"/>
    <property type="match status" value="1"/>
</dbReference>
<dbReference type="InterPro" id="IPR016155">
    <property type="entry name" value="Mopterin_synth/thiamin_S_b"/>
</dbReference>
<protein>
    <submittedName>
        <fullName evidence="1">Thiamin biosynthesis protein S</fullName>
    </submittedName>
</protein>